<comment type="subcellular location">
    <subcellularLocation>
        <location evidence="1">Cell inner membrane</location>
    </subcellularLocation>
</comment>
<keyword evidence="4 7" id="KW-0808">Transferase</keyword>
<evidence type="ECO:0000256" key="3">
    <source>
        <dbReference type="ARBA" id="ARBA00022519"/>
    </source>
</evidence>
<keyword evidence="6 7" id="KW-0012">Acyltransferase</keyword>
<keyword evidence="3" id="KW-0997">Cell inner membrane</keyword>
<gene>
    <name evidence="7" type="ORF">D1224_11125</name>
</gene>
<dbReference type="PANTHER" id="PTHR30606">
    <property type="entry name" value="LIPID A BIOSYNTHESIS LAUROYL ACYLTRANSFERASE"/>
    <property type="match status" value="1"/>
</dbReference>
<evidence type="ECO:0000313" key="8">
    <source>
        <dbReference type="Proteomes" id="UP000265431"/>
    </source>
</evidence>
<dbReference type="OrthoDB" id="9801955at2"/>
<evidence type="ECO:0000256" key="2">
    <source>
        <dbReference type="ARBA" id="ARBA00022475"/>
    </source>
</evidence>
<dbReference type="GO" id="GO:0016746">
    <property type="term" value="F:acyltransferase activity"/>
    <property type="evidence" value="ECO:0007669"/>
    <property type="project" value="UniProtKB-KW"/>
</dbReference>
<dbReference type="CDD" id="cd07984">
    <property type="entry name" value="LPLAT_LABLAT-like"/>
    <property type="match status" value="1"/>
</dbReference>
<reference evidence="7 8" key="1">
    <citation type="submission" date="2018-08" db="EMBL/GenBank/DDBJ databases">
        <title>Henriciella mobilis sp. nov., isolated from seawater.</title>
        <authorList>
            <person name="Cheng H."/>
            <person name="Wu Y.-H."/>
            <person name="Xu X.-W."/>
            <person name="Guo L.-L."/>
        </authorList>
    </citation>
    <scope>NUCLEOTIDE SEQUENCE [LARGE SCALE GENOMIC DNA]</scope>
    <source>
        <strain evidence="7 8">CCUG66934</strain>
    </source>
</reference>
<evidence type="ECO:0000256" key="1">
    <source>
        <dbReference type="ARBA" id="ARBA00004533"/>
    </source>
</evidence>
<proteinExistence type="predicted"/>
<dbReference type="GO" id="GO:0009247">
    <property type="term" value="P:glycolipid biosynthetic process"/>
    <property type="evidence" value="ECO:0007669"/>
    <property type="project" value="UniProtKB-ARBA"/>
</dbReference>
<comment type="caution">
    <text evidence="7">The sequence shown here is derived from an EMBL/GenBank/DDBJ whole genome shotgun (WGS) entry which is preliminary data.</text>
</comment>
<dbReference type="PANTHER" id="PTHR30606:SF10">
    <property type="entry name" value="PHOSPHATIDYLINOSITOL MANNOSIDE ACYLTRANSFERASE"/>
    <property type="match status" value="1"/>
</dbReference>
<sequence length="318" mass="36152">MSDSKTQYVRPKDIDSRSTWRQRLAWRLEAIAWDVVYWWPMKALGPDLASDFAGWLVKRIAPLLSQDKTVKRNLRMAFPDWSEAKVEKVAKASWESVGRTAGELPHLPKIHPYEGDRVEVVHPERLDAVENSETGAVFVSGHFANWEVMAAVICRRPVDCLVTYRALNNPHIDRRINKVRHDYGIGVLTPKGLGTRELMRALSAGRSVALMNDQKFNKGLGVPFFGHEAMTAPGPSRLALKYDVPIIPVSTVRTGPARFQITIHEPIRPRIGLKGDDAVRDCVEQITSFIEAQVRAHPEQWFWQHRRWPKSAWKNAGV</sequence>
<evidence type="ECO:0000256" key="6">
    <source>
        <dbReference type="ARBA" id="ARBA00023315"/>
    </source>
</evidence>
<evidence type="ECO:0000256" key="4">
    <source>
        <dbReference type="ARBA" id="ARBA00022679"/>
    </source>
</evidence>
<dbReference type="EMBL" id="QWGB01000007">
    <property type="protein sequence ID" value="RIJ22110.1"/>
    <property type="molecule type" value="Genomic_DNA"/>
</dbReference>
<keyword evidence="2" id="KW-1003">Cell membrane</keyword>
<name>A0A399QTL5_9PROT</name>
<dbReference type="RefSeq" id="WP_119380030.1">
    <property type="nucleotide sequence ID" value="NZ_QWGB01000007.1"/>
</dbReference>
<accession>A0A399QTL5</accession>
<dbReference type="Pfam" id="PF03279">
    <property type="entry name" value="Lip_A_acyltrans"/>
    <property type="match status" value="1"/>
</dbReference>
<evidence type="ECO:0000256" key="5">
    <source>
        <dbReference type="ARBA" id="ARBA00023136"/>
    </source>
</evidence>
<organism evidence="7 8">
    <name type="scientific">Henriciella barbarensis</name>
    <dbReference type="NCBI Taxonomy" id="86342"/>
    <lineage>
        <taxon>Bacteria</taxon>
        <taxon>Pseudomonadati</taxon>
        <taxon>Pseudomonadota</taxon>
        <taxon>Alphaproteobacteria</taxon>
        <taxon>Hyphomonadales</taxon>
        <taxon>Hyphomonadaceae</taxon>
        <taxon>Henriciella</taxon>
    </lineage>
</organism>
<keyword evidence="5" id="KW-0472">Membrane</keyword>
<keyword evidence="8" id="KW-1185">Reference proteome</keyword>
<dbReference type="Proteomes" id="UP000265431">
    <property type="component" value="Unassembled WGS sequence"/>
</dbReference>
<evidence type="ECO:0000313" key="7">
    <source>
        <dbReference type="EMBL" id="RIJ22110.1"/>
    </source>
</evidence>
<dbReference type="GO" id="GO:0005886">
    <property type="term" value="C:plasma membrane"/>
    <property type="evidence" value="ECO:0007669"/>
    <property type="project" value="UniProtKB-SubCell"/>
</dbReference>
<dbReference type="AlphaFoldDB" id="A0A399QTL5"/>
<dbReference type="InterPro" id="IPR004960">
    <property type="entry name" value="LipA_acyltrans"/>
</dbReference>
<protein>
    <submittedName>
        <fullName evidence="7">Lipid A biosynthesis acyltransferase</fullName>
    </submittedName>
</protein>